<dbReference type="STRING" id="109376.A0A0D3D6R6"/>
<accession>A0A0D3D6R6</accession>
<proteinExistence type="inferred from homology"/>
<evidence type="ECO:0000256" key="4">
    <source>
        <dbReference type="ARBA" id="ARBA00023186"/>
    </source>
</evidence>
<dbReference type="Gene3D" id="1.10.560.10">
    <property type="entry name" value="GroEL-like equatorial domain"/>
    <property type="match status" value="1"/>
</dbReference>
<evidence type="ECO:0000256" key="2">
    <source>
        <dbReference type="ARBA" id="ARBA00022741"/>
    </source>
</evidence>
<dbReference type="GO" id="GO:0140662">
    <property type="term" value="F:ATP-dependent protein folding chaperone"/>
    <property type="evidence" value="ECO:0007669"/>
    <property type="project" value="InterPro"/>
</dbReference>
<protein>
    <submittedName>
        <fullName evidence="5">Uncharacterized protein</fullName>
    </submittedName>
</protein>
<evidence type="ECO:0000313" key="6">
    <source>
        <dbReference type="Proteomes" id="UP000032141"/>
    </source>
</evidence>
<dbReference type="AlphaFoldDB" id="A0A0D3D6R6"/>
<dbReference type="InterPro" id="IPR001844">
    <property type="entry name" value="Cpn60/GroEL"/>
</dbReference>
<dbReference type="Proteomes" id="UP000032141">
    <property type="component" value="Chromosome C7"/>
</dbReference>
<comment type="similarity">
    <text evidence="1">Belongs to the chaperonin (HSP60) family.</text>
</comment>
<dbReference type="eggNOG" id="KOG0356">
    <property type="taxonomic scope" value="Eukaryota"/>
</dbReference>
<dbReference type="Gramene" id="Bo7g052890.1">
    <property type="protein sequence ID" value="Bo7g052890.1"/>
    <property type="gene ID" value="Bo7g052890"/>
</dbReference>
<dbReference type="InterPro" id="IPR017998">
    <property type="entry name" value="Chaperone_TCP-1"/>
</dbReference>
<dbReference type="InterPro" id="IPR027413">
    <property type="entry name" value="GROEL-like_equatorial_sf"/>
</dbReference>
<dbReference type="PANTHER" id="PTHR45633">
    <property type="entry name" value="60 KDA HEAT SHOCK PROTEIN, MITOCHONDRIAL"/>
    <property type="match status" value="1"/>
</dbReference>
<dbReference type="GO" id="GO:0042026">
    <property type="term" value="P:protein refolding"/>
    <property type="evidence" value="ECO:0007669"/>
    <property type="project" value="InterPro"/>
</dbReference>
<dbReference type="OMA" id="IWDPIRD"/>
<reference evidence="5" key="2">
    <citation type="submission" date="2015-03" db="UniProtKB">
        <authorList>
            <consortium name="EnsemblPlants"/>
        </authorList>
    </citation>
    <scope>IDENTIFICATION</scope>
</reference>
<keyword evidence="3" id="KW-0067">ATP-binding</keyword>
<dbReference type="SUPFAM" id="SSF48592">
    <property type="entry name" value="GroEL equatorial domain-like"/>
    <property type="match status" value="1"/>
</dbReference>
<keyword evidence="2" id="KW-0547">Nucleotide-binding</keyword>
<reference evidence="5 6" key="1">
    <citation type="journal article" date="2014" name="Genome Biol.">
        <title>Transcriptome and methylome profiling reveals relics of genome dominance in the mesopolyploid Brassica oleracea.</title>
        <authorList>
            <person name="Parkin I.A."/>
            <person name="Koh C."/>
            <person name="Tang H."/>
            <person name="Robinson S.J."/>
            <person name="Kagale S."/>
            <person name="Clarke W.E."/>
            <person name="Town C.D."/>
            <person name="Nixon J."/>
            <person name="Krishnakumar V."/>
            <person name="Bidwell S.L."/>
            <person name="Denoeud F."/>
            <person name="Belcram H."/>
            <person name="Links M.G."/>
            <person name="Just J."/>
            <person name="Clarke C."/>
            <person name="Bender T."/>
            <person name="Huebert T."/>
            <person name="Mason A.S."/>
            <person name="Pires J.C."/>
            <person name="Barker G."/>
            <person name="Moore J."/>
            <person name="Walley P.G."/>
            <person name="Manoli S."/>
            <person name="Batley J."/>
            <person name="Edwards D."/>
            <person name="Nelson M.N."/>
            <person name="Wang X."/>
            <person name="Paterson A.H."/>
            <person name="King G."/>
            <person name="Bancroft I."/>
            <person name="Chalhoub B."/>
            <person name="Sharpe A.G."/>
        </authorList>
    </citation>
    <scope>NUCLEOTIDE SEQUENCE</scope>
    <source>
        <strain evidence="5 6">cv. TO1000</strain>
    </source>
</reference>
<evidence type="ECO:0000256" key="1">
    <source>
        <dbReference type="ARBA" id="ARBA00006607"/>
    </source>
</evidence>
<keyword evidence="6" id="KW-1185">Reference proteome</keyword>
<evidence type="ECO:0000256" key="3">
    <source>
        <dbReference type="ARBA" id="ARBA00022840"/>
    </source>
</evidence>
<dbReference type="PRINTS" id="PR00304">
    <property type="entry name" value="TCOMPLEXTCP1"/>
</dbReference>
<organism evidence="5 6">
    <name type="scientific">Brassica oleracea var. oleracea</name>
    <dbReference type="NCBI Taxonomy" id="109376"/>
    <lineage>
        <taxon>Eukaryota</taxon>
        <taxon>Viridiplantae</taxon>
        <taxon>Streptophyta</taxon>
        <taxon>Embryophyta</taxon>
        <taxon>Tracheophyta</taxon>
        <taxon>Spermatophyta</taxon>
        <taxon>Magnoliopsida</taxon>
        <taxon>eudicotyledons</taxon>
        <taxon>Gunneridae</taxon>
        <taxon>Pentapetalae</taxon>
        <taxon>rosids</taxon>
        <taxon>malvids</taxon>
        <taxon>Brassicales</taxon>
        <taxon>Brassicaceae</taxon>
        <taxon>Brassiceae</taxon>
        <taxon>Brassica</taxon>
    </lineage>
</organism>
<dbReference type="GO" id="GO:0005524">
    <property type="term" value="F:ATP binding"/>
    <property type="evidence" value="ECO:0007669"/>
    <property type="project" value="UniProtKB-KW"/>
</dbReference>
<evidence type="ECO:0000313" key="5">
    <source>
        <dbReference type="EnsemblPlants" id="Bo7g052890.1"/>
    </source>
</evidence>
<dbReference type="EnsemblPlants" id="Bo7g052890.1">
    <property type="protein sequence ID" value="Bo7g052890.1"/>
    <property type="gene ID" value="Bo7g052890"/>
</dbReference>
<name>A0A0D3D6R6_BRAOL</name>
<keyword evidence="4" id="KW-0143">Chaperone</keyword>
<sequence length="72" mass="7820">MGSVTKKLQAGADMVANGRNVVLQNKYGPPKIVNDGETVLKEIELEDPLENVVSVNLGSTNPSIWDPIRDFP</sequence>
<dbReference type="HOGENOM" id="CLU_2725703_0_0_1"/>